<reference evidence="2 3" key="1">
    <citation type="submission" date="2019-08" db="EMBL/GenBank/DDBJ databases">
        <title>The genome of the soybean aphid Biotype 1, its phylome, world population structure and adaptation to the North American continent.</title>
        <authorList>
            <person name="Giordano R."/>
            <person name="Donthu R.K."/>
            <person name="Hernandez A.G."/>
            <person name="Wright C.L."/>
            <person name="Zimin A.V."/>
        </authorList>
    </citation>
    <scope>NUCLEOTIDE SEQUENCE [LARGE SCALE GENOMIC DNA]</scope>
    <source>
        <tissue evidence="2">Whole aphids</tissue>
    </source>
</reference>
<proteinExistence type="predicted"/>
<organism evidence="2 3">
    <name type="scientific">Aphis glycines</name>
    <name type="common">Soybean aphid</name>
    <dbReference type="NCBI Taxonomy" id="307491"/>
    <lineage>
        <taxon>Eukaryota</taxon>
        <taxon>Metazoa</taxon>
        <taxon>Ecdysozoa</taxon>
        <taxon>Arthropoda</taxon>
        <taxon>Hexapoda</taxon>
        <taxon>Insecta</taxon>
        <taxon>Pterygota</taxon>
        <taxon>Neoptera</taxon>
        <taxon>Paraneoptera</taxon>
        <taxon>Hemiptera</taxon>
        <taxon>Sternorrhyncha</taxon>
        <taxon>Aphidomorpha</taxon>
        <taxon>Aphidoidea</taxon>
        <taxon>Aphididae</taxon>
        <taxon>Aphidini</taxon>
        <taxon>Aphis</taxon>
        <taxon>Aphis</taxon>
    </lineage>
</organism>
<name>A0A6G0SZE3_APHGL</name>
<comment type="caution">
    <text evidence="2">The sequence shown here is derived from an EMBL/GenBank/DDBJ whole genome shotgun (WGS) entry which is preliminary data.</text>
</comment>
<dbReference type="InterPro" id="IPR011335">
    <property type="entry name" value="Restrct_endonuc-II-like"/>
</dbReference>
<dbReference type="GO" id="GO:0006281">
    <property type="term" value="P:DNA repair"/>
    <property type="evidence" value="ECO:0007669"/>
    <property type="project" value="UniProtKB-ARBA"/>
</dbReference>
<dbReference type="Gene3D" id="3.90.320.10">
    <property type="match status" value="1"/>
</dbReference>
<dbReference type="PANTHER" id="PTHR46609:SF8">
    <property type="entry name" value="YQAJ VIRAL RECOMBINASE DOMAIN-CONTAINING PROTEIN"/>
    <property type="match status" value="1"/>
</dbReference>
<keyword evidence="3" id="KW-1185">Reference proteome</keyword>
<evidence type="ECO:0000313" key="2">
    <source>
        <dbReference type="EMBL" id="KAE9523743.1"/>
    </source>
</evidence>
<gene>
    <name evidence="2" type="ORF">AGLY_015803</name>
</gene>
<dbReference type="SUPFAM" id="SSF52980">
    <property type="entry name" value="Restriction endonuclease-like"/>
    <property type="match status" value="1"/>
</dbReference>
<evidence type="ECO:0000259" key="1">
    <source>
        <dbReference type="Pfam" id="PF09588"/>
    </source>
</evidence>
<dbReference type="InterPro" id="IPR011604">
    <property type="entry name" value="PDDEXK-like_dom_sf"/>
</dbReference>
<dbReference type="PANTHER" id="PTHR46609">
    <property type="entry name" value="EXONUCLEASE, PHAGE-TYPE/RECB, C-TERMINAL DOMAIN-CONTAINING PROTEIN"/>
    <property type="match status" value="1"/>
</dbReference>
<feature type="domain" description="YqaJ viral recombinase" evidence="1">
    <location>
        <begin position="141"/>
        <end position="241"/>
    </location>
</feature>
<dbReference type="InterPro" id="IPR051703">
    <property type="entry name" value="NF-kappa-B_Signaling_Reg"/>
</dbReference>
<accession>A0A6G0SZE3</accession>
<dbReference type="Pfam" id="PF09588">
    <property type="entry name" value="YqaJ"/>
    <property type="match status" value="1"/>
</dbReference>
<dbReference type="EMBL" id="VYZN01000076">
    <property type="protein sequence ID" value="KAE9523743.1"/>
    <property type="molecule type" value="Genomic_DNA"/>
</dbReference>
<sequence>MSEFKLVAQRLIDNANSLLHDVINNICEQFNNVINTLFVGKRINFSQRSSYNTRVKAAIISFNSGGMFLRHIHKKITNNSPGKIGKQFLLSKFRKLSETRKRRQLFPGKRSKNIKSTGPDELYGLAEPLAESDIMGVEFERRVRLTASNFGRVCKMRVYTSCKNTVYYILYGNVTSKAMEYGKIKEDEARQTFEIITKLKVESCGLFINKDIPYLAASPDGLIGDTVIIEIKCPYSVKNYLHIRDAIVDKKTLIEVPKNTLTLTTILTHLFISTIQYLYLENDDIKLKTQSLYYFQVQGQLRITKRNL</sequence>
<protein>
    <recommendedName>
        <fullName evidence="1">YqaJ viral recombinase domain-containing protein</fullName>
    </recommendedName>
</protein>
<dbReference type="Proteomes" id="UP000475862">
    <property type="component" value="Unassembled WGS sequence"/>
</dbReference>
<evidence type="ECO:0000313" key="3">
    <source>
        <dbReference type="Proteomes" id="UP000475862"/>
    </source>
</evidence>
<dbReference type="CDD" id="cd22343">
    <property type="entry name" value="PDDEXK_lambda_exonuclease-like"/>
    <property type="match status" value="1"/>
</dbReference>
<dbReference type="InterPro" id="IPR019080">
    <property type="entry name" value="YqaJ_viral_recombinase"/>
</dbReference>
<dbReference type="OrthoDB" id="6628193at2759"/>
<dbReference type="AlphaFoldDB" id="A0A6G0SZE3"/>